<dbReference type="InterPro" id="IPR001789">
    <property type="entry name" value="Sig_transdc_resp-reg_receiver"/>
</dbReference>
<sequence length="194" mass="21790">MKSTSSLKLMLVDQSTPRRDILEKILRDSGYVNVFATSGLSDVFSLVDRIAPDVVLIELDSPNRDTLEQLRAIREQRPTPVLMFAHDQDAQTVHAAVDSGVCAYMVDSVDLNTVKPAIALAMATFNAYRRVRAEADAYRKELGTQKRLDRAKSLLMEKHSLSESEAYRTMRKMAMDENKKLNVIAEGIILGHYC</sequence>
<dbReference type="PANTHER" id="PTHR43367:SF1">
    <property type="entry name" value="TWO-COMPONENT RESPONSE REGULATOR-LIKE APRR6-RELATED"/>
    <property type="match status" value="1"/>
</dbReference>
<proteinExistence type="predicted"/>
<dbReference type="InterPro" id="IPR005561">
    <property type="entry name" value="ANTAR"/>
</dbReference>
<evidence type="ECO:0000313" key="5">
    <source>
        <dbReference type="Proteomes" id="UP000318288"/>
    </source>
</evidence>
<feature type="domain" description="ANTAR" evidence="3">
    <location>
        <begin position="128"/>
        <end position="189"/>
    </location>
</feature>
<protein>
    <submittedName>
        <fullName evidence="4">Putative transcriptional regulatory protein pdtaR</fullName>
    </submittedName>
</protein>
<comment type="caution">
    <text evidence="4">The sequence shown here is derived from an EMBL/GenBank/DDBJ whole genome shotgun (WGS) entry which is preliminary data.</text>
</comment>
<keyword evidence="5" id="KW-1185">Reference proteome</keyword>
<evidence type="ECO:0000259" key="3">
    <source>
        <dbReference type="PROSITE" id="PS50921"/>
    </source>
</evidence>
<dbReference type="PANTHER" id="PTHR43367">
    <property type="match status" value="1"/>
</dbReference>
<dbReference type="Gene3D" id="1.10.10.10">
    <property type="entry name" value="Winged helix-like DNA-binding domain superfamily/Winged helix DNA-binding domain"/>
    <property type="match status" value="1"/>
</dbReference>
<dbReference type="SMART" id="SM00448">
    <property type="entry name" value="REC"/>
    <property type="match status" value="1"/>
</dbReference>
<organism evidence="4 5">
    <name type="scientific">Rubripirellula tenax</name>
    <dbReference type="NCBI Taxonomy" id="2528015"/>
    <lineage>
        <taxon>Bacteria</taxon>
        <taxon>Pseudomonadati</taxon>
        <taxon>Planctomycetota</taxon>
        <taxon>Planctomycetia</taxon>
        <taxon>Pirellulales</taxon>
        <taxon>Pirellulaceae</taxon>
        <taxon>Rubripirellula</taxon>
    </lineage>
</organism>
<evidence type="ECO:0000259" key="2">
    <source>
        <dbReference type="PROSITE" id="PS50110"/>
    </source>
</evidence>
<dbReference type="AlphaFoldDB" id="A0A5C6FFQ2"/>
<dbReference type="InterPro" id="IPR008327">
    <property type="entry name" value="Sig_transdc_resp-reg_antiterm"/>
</dbReference>
<name>A0A5C6FFQ2_9BACT</name>
<feature type="domain" description="Response regulatory" evidence="2">
    <location>
        <begin position="8"/>
        <end position="122"/>
    </location>
</feature>
<accession>A0A5C6FFQ2</accession>
<comment type="caution">
    <text evidence="1">Lacks conserved residue(s) required for the propagation of feature annotation.</text>
</comment>
<dbReference type="InterPro" id="IPR036388">
    <property type="entry name" value="WH-like_DNA-bd_sf"/>
</dbReference>
<dbReference type="PIRSF" id="PIRSF036382">
    <property type="entry name" value="RR_antiterm"/>
    <property type="match status" value="1"/>
</dbReference>
<dbReference type="GO" id="GO:0000160">
    <property type="term" value="P:phosphorelay signal transduction system"/>
    <property type="evidence" value="ECO:0007669"/>
    <property type="project" value="InterPro"/>
</dbReference>
<dbReference type="SMART" id="SM01012">
    <property type="entry name" value="ANTAR"/>
    <property type="match status" value="1"/>
</dbReference>
<dbReference type="SUPFAM" id="SSF52172">
    <property type="entry name" value="CheY-like"/>
    <property type="match status" value="1"/>
</dbReference>
<reference evidence="4 5" key="1">
    <citation type="submission" date="2019-02" db="EMBL/GenBank/DDBJ databases">
        <title>Deep-cultivation of Planctomycetes and their phenomic and genomic characterization uncovers novel biology.</title>
        <authorList>
            <person name="Wiegand S."/>
            <person name="Jogler M."/>
            <person name="Boedeker C."/>
            <person name="Pinto D."/>
            <person name="Vollmers J."/>
            <person name="Rivas-Marin E."/>
            <person name="Kohn T."/>
            <person name="Peeters S.H."/>
            <person name="Heuer A."/>
            <person name="Rast P."/>
            <person name="Oberbeckmann S."/>
            <person name="Bunk B."/>
            <person name="Jeske O."/>
            <person name="Meyerdierks A."/>
            <person name="Storesund J.E."/>
            <person name="Kallscheuer N."/>
            <person name="Luecker S."/>
            <person name="Lage O.M."/>
            <person name="Pohl T."/>
            <person name="Merkel B.J."/>
            <person name="Hornburger P."/>
            <person name="Mueller R.-W."/>
            <person name="Bruemmer F."/>
            <person name="Labrenz M."/>
            <person name="Spormann A.M."/>
            <person name="Op Den Camp H."/>
            <person name="Overmann J."/>
            <person name="Amann R."/>
            <person name="Jetten M.S.M."/>
            <person name="Mascher T."/>
            <person name="Medema M.H."/>
            <person name="Devos D.P."/>
            <person name="Kaster A.-K."/>
            <person name="Ovreas L."/>
            <person name="Rohde M."/>
            <person name="Galperin M.Y."/>
            <person name="Jogler C."/>
        </authorList>
    </citation>
    <scope>NUCLEOTIDE SEQUENCE [LARGE SCALE GENOMIC DNA]</scope>
    <source>
        <strain evidence="4 5">Poly51</strain>
    </source>
</reference>
<dbReference type="PROSITE" id="PS50921">
    <property type="entry name" value="ANTAR"/>
    <property type="match status" value="1"/>
</dbReference>
<dbReference type="GO" id="GO:0003723">
    <property type="term" value="F:RNA binding"/>
    <property type="evidence" value="ECO:0007669"/>
    <property type="project" value="InterPro"/>
</dbReference>
<dbReference type="Pfam" id="PF03861">
    <property type="entry name" value="ANTAR"/>
    <property type="match status" value="1"/>
</dbReference>
<dbReference type="PROSITE" id="PS50110">
    <property type="entry name" value="RESPONSE_REGULATORY"/>
    <property type="match status" value="1"/>
</dbReference>
<dbReference type="EMBL" id="SJPW01000001">
    <property type="protein sequence ID" value="TWU60636.1"/>
    <property type="molecule type" value="Genomic_DNA"/>
</dbReference>
<dbReference type="Pfam" id="PF00072">
    <property type="entry name" value="Response_reg"/>
    <property type="match status" value="1"/>
</dbReference>
<dbReference type="Proteomes" id="UP000318288">
    <property type="component" value="Unassembled WGS sequence"/>
</dbReference>
<dbReference type="InterPro" id="IPR011006">
    <property type="entry name" value="CheY-like_superfamily"/>
</dbReference>
<evidence type="ECO:0000313" key="4">
    <source>
        <dbReference type="EMBL" id="TWU60636.1"/>
    </source>
</evidence>
<evidence type="ECO:0000256" key="1">
    <source>
        <dbReference type="PROSITE-ProRule" id="PRU00169"/>
    </source>
</evidence>
<gene>
    <name evidence="4" type="primary">pdtaR</name>
    <name evidence="4" type="ORF">Poly51_09150</name>
</gene>
<dbReference type="Gene3D" id="3.40.50.2300">
    <property type="match status" value="1"/>
</dbReference>